<gene>
    <name evidence="1" type="ORF">Psal009_01487</name>
</gene>
<dbReference type="AlphaFoldDB" id="A0A9Q6LK12"/>
<reference evidence="1 2" key="1">
    <citation type="submission" date="2019-04" db="EMBL/GenBank/DDBJ databases">
        <title>Complete genome sequencing of Piscirickettsia salmonis strain Psal-009.</title>
        <authorList>
            <person name="Schober I."/>
            <person name="Bunk B."/>
            <person name="Sproer C."/>
            <person name="Carril G.P."/>
            <person name="Riedel T."/>
            <person name="Flores-Herrera P.A."/>
            <person name="Nourdin-Galindo G."/>
            <person name="Marshall S.H."/>
            <person name="Overmann J."/>
        </authorList>
    </citation>
    <scope>NUCLEOTIDE SEQUENCE [LARGE SCALE GENOMIC DNA]</scope>
    <source>
        <strain evidence="1 2">Psal-009</strain>
    </source>
</reference>
<keyword evidence="2" id="KW-1185">Reference proteome</keyword>
<evidence type="ECO:0000313" key="2">
    <source>
        <dbReference type="Proteomes" id="UP000422232"/>
    </source>
</evidence>
<organism evidence="1 2">
    <name type="scientific">Piscirickettsia salmonis</name>
    <dbReference type="NCBI Taxonomy" id="1238"/>
    <lineage>
        <taxon>Bacteria</taxon>
        <taxon>Pseudomonadati</taxon>
        <taxon>Pseudomonadota</taxon>
        <taxon>Gammaproteobacteria</taxon>
        <taxon>Thiotrichales</taxon>
        <taxon>Piscirickettsiaceae</taxon>
        <taxon>Piscirickettsia</taxon>
    </lineage>
</organism>
<dbReference type="Proteomes" id="UP000422232">
    <property type="component" value="Chromosome"/>
</dbReference>
<proteinExistence type="predicted"/>
<accession>A0A9Q6LK12</accession>
<name>A0A9Q6LK12_PISSA</name>
<sequence length="58" mass="6059">MPDSGSDEVNEAKQELFAAKIADGTPGLYLALKNGCHQATESYIDGVFSASLGIALNE</sequence>
<dbReference type="EMBL" id="CP038908">
    <property type="protein sequence ID" value="QGO05596.1"/>
    <property type="molecule type" value="Genomic_DNA"/>
</dbReference>
<evidence type="ECO:0000313" key="1">
    <source>
        <dbReference type="EMBL" id="QGO05596.1"/>
    </source>
</evidence>
<dbReference type="RefSeq" id="WP_155046981.1">
    <property type="nucleotide sequence ID" value="NZ_CP012413.1"/>
</dbReference>
<protein>
    <submittedName>
        <fullName evidence="1">Uncharacterized protein</fullName>
    </submittedName>
</protein>